<evidence type="ECO:0000256" key="3">
    <source>
        <dbReference type="ARBA" id="ARBA00022723"/>
    </source>
</evidence>
<comment type="similarity">
    <text evidence="2">Belongs to the metallo-beta-lactamase superfamily.</text>
</comment>
<evidence type="ECO:0000256" key="1">
    <source>
        <dbReference type="ARBA" id="ARBA00001947"/>
    </source>
</evidence>
<keyword evidence="3" id="KW-0479">Metal-binding</keyword>
<dbReference type="STRING" id="2060905.A0A2B7X3Z2"/>
<dbReference type="OrthoDB" id="10250730at2759"/>
<evidence type="ECO:0000256" key="5">
    <source>
        <dbReference type="ARBA" id="ARBA00022833"/>
    </source>
</evidence>
<gene>
    <name evidence="7" type="ORF">GX51_04006</name>
</gene>
<dbReference type="EMBL" id="PDNC01000047">
    <property type="protein sequence ID" value="PGH03580.1"/>
    <property type="molecule type" value="Genomic_DNA"/>
</dbReference>
<dbReference type="InterPro" id="IPR051013">
    <property type="entry name" value="MBL_superfamily_lactonases"/>
</dbReference>
<dbReference type="Proteomes" id="UP000224080">
    <property type="component" value="Unassembled WGS sequence"/>
</dbReference>
<dbReference type="InterPro" id="IPR001279">
    <property type="entry name" value="Metallo-B-lactamas"/>
</dbReference>
<dbReference type="PANTHER" id="PTHR42978:SF2">
    <property type="entry name" value="102 KBASES UNSTABLE REGION: FROM 1 TO 119443"/>
    <property type="match status" value="1"/>
</dbReference>
<evidence type="ECO:0000256" key="4">
    <source>
        <dbReference type="ARBA" id="ARBA00022801"/>
    </source>
</evidence>
<dbReference type="GO" id="GO:0016787">
    <property type="term" value="F:hydrolase activity"/>
    <property type="evidence" value="ECO:0007669"/>
    <property type="project" value="UniProtKB-KW"/>
</dbReference>
<feature type="domain" description="Metallo-beta-lactamase" evidence="6">
    <location>
        <begin position="45"/>
        <end position="129"/>
    </location>
</feature>
<sequence>MAPTTQLPKAPSPDAVVSLSLLSGGHIHLAGEEFVHGATETLICPSMAWLLTHRATGANLLFDLGLRKDAHNYIPPVAERIRTGRVTISVPEDVFDSLARARVDPATDVDAVIFSHLHYDHVGDPGRFCGERTRFVVGPGTVETVLSGPRTYPADGGSIFDSNLLPRERTVELPFPSSAAAASTPAVSLLSNGEKRHWEALGPFPAAMDYFGDGSVFIVNAPGHLAGHLNMLVRAGVAGVDGDGEGEKWMYLAGDTAHDVRVYKGTRELAVYPDPKKAGHWACAHADKEAAHEHLLRVRKLDEEEAGVEVVLSHDFGWFEEQGPKWMV</sequence>
<keyword evidence="8" id="KW-1185">Reference proteome</keyword>
<dbReference type="Gene3D" id="3.60.15.10">
    <property type="entry name" value="Ribonuclease Z/Hydroxyacylglutathione hydrolase-like"/>
    <property type="match status" value="1"/>
</dbReference>
<keyword evidence="4" id="KW-0378">Hydrolase</keyword>
<proteinExistence type="inferred from homology"/>
<evidence type="ECO:0000256" key="2">
    <source>
        <dbReference type="ARBA" id="ARBA00007749"/>
    </source>
</evidence>
<comment type="cofactor">
    <cofactor evidence="1">
        <name>Zn(2+)</name>
        <dbReference type="ChEBI" id="CHEBI:29105"/>
    </cofactor>
</comment>
<evidence type="ECO:0000313" key="7">
    <source>
        <dbReference type="EMBL" id="PGH03580.1"/>
    </source>
</evidence>
<dbReference type="SUPFAM" id="SSF56281">
    <property type="entry name" value="Metallo-hydrolase/oxidoreductase"/>
    <property type="match status" value="1"/>
</dbReference>
<name>A0A2B7X3Z2_9EURO</name>
<accession>A0A2B7X3Z2</accession>
<dbReference type="Pfam" id="PF00753">
    <property type="entry name" value="Lactamase_B"/>
    <property type="match status" value="1"/>
</dbReference>
<keyword evidence="5" id="KW-0862">Zinc</keyword>
<dbReference type="GO" id="GO:0046872">
    <property type="term" value="F:metal ion binding"/>
    <property type="evidence" value="ECO:0007669"/>
    <property type="project" value="UniProtKB-KW"/>
</dbReference>
<comment type="caution">
    <text evidence="7">The sequence shown here is derived from an EMBL/GenBank/DDBJ whole genome shotgun (WGS) entry which is preliminary data.</text>
</comment>
<dbReference type="CDD" id="cd07730">
    <property type="entry name" value="metallo-hydrolase-like_MBL-fold"/>
    <property type="match status" value="1"/>
</dbReference>
<dbReference type="AlphaFoldDB" id="A0A2B7X3Z2"/>
<evidence type="ECO:0000313" key="8">
    <source>
        <dbReference type="Proteomes" id="UP000224080"/>
    </source>
</evidence>
<organism evidence="7 8">
    <name type="scientific">Blastomyces parvus</name>
    <dbReference type="NCBI Taxonomy" id="2060905"/>
    <lineage>
        <taxon>Eukaryota</taxon>
        <taxon>Fungi</taxon>
        <taxon>Dikarya</taxon>
        <taxon>Ascomycota</taxon>
        <taxon>Pezizomycotina</taxon>
        <taxon>Eurotiomycetes</taxon>
        <taxon>Eurotiomycetidae</taxon>
        <taxon>Onygenales</taxon>
        <taxon>Ajellomycetaceae</taxon>
        <taxon>Blastomyces</taxon>
    </lineage>
</organism>
<evidence type="ECO:0000259" key="6">
    <source>
        <dbReference type="Pfam" id="PF00753"/>
    </source>
</evidence>
<dbReference type="PANTHER" id="PTHR42978">
    <property type="entry name" value="QUORUM-QUENCHING LACTONASE YTNP-RELATED-RELATED"/>
    <property type="match status" value="1"/>
</dbReference>
<protein>
    <recommendedName>
        <fullName evidence="6">Metallo-beta-lactamase domain-containing protein</fullName>
    </recommendedName>
</protein>
<reference evidence="7 8" key="1">
    <citation type="submission" date="2017-10" db="EMBL/GenBank/DDBJ databases">
        <title>Comparative genomics in systemic dimorphic fungi from Ajellomycetaceae.</title>
        <authorList>
            <person name="Munoz J.F."/>
            <person name="Mcewen J.G."/>
            <person name="Clay O.K."/>
            <person name="Cuomo C.A."/>
        </authorList>
    </citation>
    <scope>NUCLEOTIDE SEQUENCE [LARGE SCALE GENOMIC DNA]</scope>
    <source>
        <strain evidence="7 8">UAMH130</strain>
    </source>
</reference>
<dbReference type="InterPro" id="IPR036866">
    <property type="entry name" value="RibonucZ/Hydroxyglut_hydro"/>
</dbReference>